<protein>
    <recommendedName>
        <fullName evidence="1">NIPSNAP domain-containing protein</fullName>
    </recommendedName>
</protein>
<accession>A0A075K1U8</accession>
<dbReference type="HOGENOM" id="CLU_100911_0_0_6"/>
<feature type="domain" description="NIPSNAP" evidence="1">
    <location>
        <begin position="29"/>
        <end position="121"/>
    </location>
</feature>
<dbReference type="InterPro" id="IPR012577">
    <property type="entry name" value="NIPSNAP"/>
</dbReference>
<sequence length="260" mass="29013">MTSVPPTTTLSDREPRHSTDDCAECTVIELRQYTLHPGKRDVLIELFEREFVESQEAWGMRLLGQFRDLDRPDQFVWMRGFKDMTARQEGLTGFYTGPVWMANRSAANDTMVDSDNVLLLTPAWPGAGLRHQPHGRAPVGVPSLPPGLIDITVFPLKAAADQRLLDFCRHEMTTVLESAGAHDVAWYVTENAPNNFPRLPVRTGEQVLVGVAVFRDAKQHDAFIASGVWAQRITPTLDTWLAGQTQAMRLTPTPRSALHG</sequence>
<name>A0A075K1U8_9GAMM</name>
<dbReference type="AlphaFoldDB" id="A0A075K1U8"/>
<dbReference type="STRING" id="1217721.HY57_11305"/>
<dbReference type="PATRIC" id="fig|1217721.7.peg.2337"/>
<dbReference type="Pfam" id="PF07978">
    <property type="entry name" value="NIPSNAP"/>
    <property type="match status" value="1"/>
</dbReference>
<dbReference type="InterPro" id="IPR011008">
    <property type="entry name" value="Dimeric_a/b-barrel"/>
</dbReference>
<evidence type="ECO:0000259" key="1">
    <source>
        <dbReference type="Pfam" id="PF07978"/>
    </source>
</evidence>
<gene>
    <name evidence="2" type="ORF">HY57_11305</name>
</gene>
<dbReference type="SUPFAM" id="SSF54909">
    <property type="entry name" value="Dimeric alpha+beta barrel"/>
    <property type="match status" value="1"/>
</dbReference>
<dbReference type="EMBL" id="CP008884">
    <property type="protein sequence ID" value="AIF47810.1"/>
    <property type="molecule type" value="Genomic_DNA"/>
</dbReference>
<dbReference type="KEGG" id="dja:HY57_11305"/>
<proteinExistence type="predicted"/>
<dbReference type="Proteomes" id="UP000027987">
    <property type="component" value="Chromosome"/>
</dbReference>
<dbReference type="OrthoDB" id="9809695at2"/>
<organism evidence="2 3">
    <name type="scientific">Dyella japonica A8</name>
    <dbReference type="NCBI Taxonomy" id="1217721"/>
    <lineage>
        <taxon>Bacteria</taxon>
        <taxon>Pseudomonadati</taxon>
        <taxon>Pseudomonadota</taxon>
        <taxon>Gammaproteobacteria</taxon>
        <taxon>Lysobacterales</taxon>
        <taxon>Rhodanobacteraceae</taxon>
        <taxon>Dyella</taxon>
    </lineage>
</organism>
<dbReference type="Gene3D" id="3.30.70.100">
    <property type="match status" value="1"/>
</dbReference>
<evidence type="ECO:0000313" key="2">
    <source>
        <dbReference type="EMBL" id="AIF47810.1"/>
    </source>
</evidence>
<dbReference type="RefSeq" id="WP_019466940.1">
    <property type="nucleotide sequence ID" value="NZ_ALOY01000180.1"/>
</dbReference>
<evidence type="ECO:0000313" key="3">
    <source>
        <dbReference type="Proteomes" id="UP000027987"/>
    </source>
</evidence>
<keyword evidence="3" id="KW-1185">Reference proteome</keyword>
<reference evidence="2 3" key="1">
    <citation type="submission" date="2014-07" db="EMBL/GenBank/DDBJ databases">
        <title>Complete Genome Sequence of Dyella japonica Strain A8 Isolated from Malaysian Tropical Soil.</title>
        <authorList>
            <person name="Hui R.K.H."/>
            <person name="Chen J.-W."/>
            <person name="Chan K.-G."/>
            <person name="Leung F.C.C."/>
        </authorList>
    </citation>
    <scope>NUCLEOTIDE SEQUENCE [LARGE SCALE GENOMIC DNA]</scope>
    <source>
        <strain evidence="2 3">A8</strain>
    </source>
</reference>